<sequence length="53" mass="5094">MGARDRSIIVAGYAHRGLIGSIGGPPGMATGAAIGGTLAGTGGGIWGGIEDLW</sequence>
<evidence type="ECO:0000313" key="1">
    <source>
        <dbReference type="EMBL" id="MBO2444048.1"/>
    </source>
</evidence>
<dbReference type="RefSeq" id="WP_208272351.1">
    <property type="nucleotide sequence ID" value="NZ_BAAAGM010000020.1"/>
</dbReference>
<keyword evidence="2" id="KW-1185">Reference proteome</keyword>
<dbReference type="Proteomes" id="UP000666915">
    <property type="component" value="Unassembled WGS sequence"/>
</dbReference>
<evidence type="ECO:0000313" key="2">
    <source>
        <dbReference type="Proteomes" id="UP000666915"/>
    </source>
</evidence>
<organism evidence="1 2">
    <name type="scientific">Actinomadura nitritigenes</name>
    <dbReference type="NCBI Taxonomy" id="134602"/>
    <lineage>
        <taxon>Bacteria</taxon>
        <taxon>Bacillati</taxon>
        <taxon>Actinomycetota</taxon>
        <taxon>Actinomycetes</taxon>
        <taxon>Streptosporangiales</taxon>
        <taxon>Thermomonosporaceae</taxon>
        <taxon>Actinomadura</taxon>
    </lineage>
</organism>
<protein>
    <submittedName>
        <fullName evidence="1">Uncharacterized protein</fullName>
    </submittedName>
</protein>
<name>A0ABS3RCU4_9ACTN</name>
<reference evidence="1 2" key="1">
    <citation type="submission" date="2021-03" db="EMBL/GenBank/DDBJ databases">
        <authorList>
            <person name="Kanchanasin P."/>
            <person name="Saeng-In P."/>
            <person name="Phongsopitanun W."/>
            <person name="Yuki M."/>
            <person name="Kudo T."/>
            <person name="Ohkuma M."/>
            <person name="Tanasupawat S."/>
        </authorList>
    </citation>
    <scope>NUCLEOTIDE SEQUENCE [LARGE SCALE GENOMIC DNA]</scope>
    <source>
        <strain evidence="1 2">L46</strain>
    </source>
</reference>
<gene>
    <name evidence="1" type="ORF">J4557_41670</name>
</gene>
<accession>A0ABS3RCU4</accession>
<comment type="caution">
    <text evidence="1">The sequence shown here is derived from an EMBL/GenBank/DDBJ whole genome shotgun (WGS) entry which is preliminary data.</text>
</comment>
<proteinExistence type="predicted"/>
<dbReference type="EMBL" id="JAGEOK010000040">
    <property type="protein sequence ID" value="MBO2444048.1"/>
    <property type="molecule type" value="Genomic_DNA"/>
</dbReference>